<sequence>MMDVLKVSEGQPEQRVVDADYAGDDAAPGTVAALWQRIEGYIAHRWQPRPVTWVLCGSGDWTPPLTPATIDTIEYWSGGDWHTVVQNPTPLGYEFDAGTYRITATVGEETDPPAAVLEAFNRLAGYLEDEITLVNSATRETVNYGNGLSVSRDRPAAWIAKALQHSGAADLLRGYRRA</sequence>
<protein>
    <submittedName>
        <fullName evidence="1">Uncharacterized protein</fullName>
    </submittedName>
</protein>
<dbReference type="EMBL" id="AYKH01000030">
    <property type="protein sequence ID" value="ROO25580.1"/>
    <property type="molecule type" value="Genomic_DNA"/>
</dbReference>
<evidence type="ECO:0000313" key="1">
    <source>
        <dbReference type="EMBL" id="ROO25580.1"/>
    </source>
</evidence>
<name>A0A423PJ13_9GAMM</name>
<dbReference type="AlphaFoldDB" id="A0A423PJ13"/>
<proteinExistence type="predicted"/>
<dbReference type="RefSeq" id="WP_148077384.1">
    <property type="nucleotide sequence ID" value="NZ_AYKH01000030.1"/>
</dbReference>
<organism evidence="1 2">
    <name type="scientific">Salinisphaera orenii MK-B5</name>
    <dbReference type="NCBI Taxonomy" id="856730"/>
    <lineage>
        <taxon>Bacteria</taxon>
        <taxon>Pseudomonadati</taxon>
        <taxon>Pseudomonadota</taxon>
        <taxon>Gammaproteobacteria</taxon>
        <taxon>Salinisphaerales</taxon>
        <taxon>Salinisphaeraceae</taxon>
        <taxon>Salinisphaera</taxon>
    </lineage>
</organism>
<dbReference type="Proteomes" id="UP000283993">
    <property type="component" value="Unassembled WGS sequence"/>
</dbReference>
<keyword evidence="2" id="KW-1185">Reference proteome</keyword>
<accession>A0A423PJ13</accession>
<evidence type="ECO:0000313" key="2">
    <source>
        <dbReference type="Proteomes" id="UP000283993"/>
    </source>
</evidence>
<gene>
    <name evidence="1" type="ORF">SAOR_11995</name>
</gene>
<reference evidence="1 2" key="1">
    <citation type="submission" date="2013-10" db="EMBL/GenBank/DDBJ databases">
        <title>Salinisphaera orenii MK-B5 Genome Sequencing.</title>
        <authorList>
            <person name="Lai Q."/>
            <person name="Li C."/>
            <person name="Shao Z."/>
        </authorList>
    </citation>
    <scope>NUCLEOTIDE SEQUENCE [LARGE SCALE GENOMIC DNA]</scope>
    <source>
        <strain evidence="1 2">MK-B5</strain>
    </source>
</reference>
<comment type="caution">
    <text evidence="1">The sequence shown here is derived from an EMBL/GenBank/DDBJ whole genome shotgun (WGS) entry which is preliminary data.</text>
</comment>